<reference evidence="1 2" key="1">
    <citation type="journal article" date="2019" name="Sci. Rep.">
        <title>Orb-weaving spider Araneus ventricosus genome elucidates the spidroin gene catalogue.</title>
        <authorList>
            <person name="Kono N."/>
            <person name="Nakamura H."/>
            <person name="Ohtoshi R."/>
            <person name="Moran D.A.P."/>
            <person name="Shinohara A."/>
            <person name="Yoshida Y."/>
            <person name="Fujiwara M."/>
            <person name="Mori M."/>
            <person name="Tomita M."/>
            <person name="Arakawa K."/>
        </authorList>
    </citation>
    <scope>NUCLEOTIDE SEQUENCE [LARGE SCALE GENOMIC DNA]</scope>
</reference>
<dbReference type="Proteomes" id="UP000499080">
    <property type="component" value="Unassembled WGS sequence"/>
</dbReference>
<gene>
    <name evidence="1" type="ORF">AVEN_8691_1</name>
</gene>
<name>A0A4Y2C2W8_ARAVE</name>
<proteinExistence type="predicted"/>
<evidence type="ECO:0000313" key="1">
    <source>
        <dbReference type="EMBL" id="GBL98820.1"/>
    </source>
</evidence>
<keyword evidence="2" id="KW-1185">Reference proteome</keyword>
<dbReference type="AlphaFoldDB" id="A0A4Y2C2W8"/>
<sequence length="67" mass="7324">MGGSQSGGSSSTRGSKQQVVCFGASVNDLLNPMNLNRFETNLSLDQMEWIGLLISSYLYKFSIGFKI</sequence>
<dbReference type="EMBL" id="BGPR01000142">
    <property type="protein sequence ID" value="GBL98820.1"/>
    <property type="molecule type" value="Genomic_DNA"/>
</dbReference>
<evidence type="ECO:0000313" key="2">
    <source>
        <dbReference type="Proteomes" id="UP000499080"/>
    </source>
</evidence>
<comment type="caution">
    <text evidence="1">The sequence shown here is derived from an EMBL/GenBank/DDBJ whole genome shotgun (WGS) entry which is preliminary data.</text>
</comment>
<accession>A0A4Y2C2W8</accession>
<organism evidence="1 2">
    <name type="scientific">Araneus ventricosus</name>
    <name type="common">Orbweaver spider</name>
    <name type="synonym">Epeira ventricosa</name>
    <dbReference type="NCBI Taxonomy" id="182803"/>
    <lineage>
        <taxon>Eukaryota</taxon>
        <taxon>Metazoa</taxon>
        <taxon>Ecdysozoa</taxon>
        <taxon>Arthropoda</taxon>
        <taxon>Chelicerata</taxon>
        <taxon>Arachnida</taxon>
        <taxon>Araneae</taxon>
        <taxon>Araneomorphae</taxon>
        <taxon>Entelegynae</taxon>
        <taxon>Araneoidea</taxon>
        <taxon>Araneidae</taxon>
        <taxon>Araneus</taxon>
    </lineage>
</organism>
<protein>
    <submittedName>
        <fullName evidence="1">Uncharacterized protein</fullName>
    </submittedName>
</protein>